<dbReference type="GO" id="GO:0005634">
    <property type="term" value="C:nucleus"/>
    <property type="evidence" value="ECO:0007669"/>
    <property type="project" value="TreeGrafter"/>
</dbReference>
<dbReference type="GO" id="GO:0016279">
    <property type="term" value="F:protein-lysine N-methyltransferase activity"/>
    <property type="evidence" value="ECO:0007669"/>
    <property type="project" value="TreeGrafter"/>
</dbReference>
<evidence type="ECO:0000313" key="1">
    <source>
        <dbReference type="EMBL" id="KIM46435.1"/>
    </source>
</evidence>
<dbReference type="EMBL" id="KN831771">
    <property type="protein sequence ID" value="KIM46435.1"/>
    <property type="molecule type" value="Genomic_DNA"/>
</dbReference>
<dbReference type="PANTHER" id="PTHR13271:SF147">
    <property type="entry name" value="PROTEIN-LYSINE N-METHYLTRANSFERASE EFM1-RELATED"/>
    <property type="match status" value="1"/>
</dbReference>
<organism evidence="1 2">
    <name type="scientific">Hebeloma cylindrosporum</name>
    <dbReference type="NCBI Taxonomy" id="76867"/>
    <lineage>
        <taxon>Eukaryota</taxon>
        <taxon>Fungi</taxon>
        <taxon>Dikarya</taxon>
        <taxon>Basidiomycota</taxon>
        <taxon>Agaricomycotina</taxon>
        <taxon>Agaricomycetes</taxon>
        <taxon>Agaricomycetidae</taxon>
        <taxon>Agaricales</taxon>
        <taxon>Agaricineae</taxon>
        <taxon>Hymenogastraceae</taxon>
        <taxon>Hebeloma</taxon>
    </lineage>
</organism>
<name>A0A0C3CCC8_HEBCY</name>
<sequence>MGVDSIQTYGLYKVAQCASGSHVIATVDLPKDSTIVSCPLELVITQSQSQKAVLRTLGINEKLEVNKDWSERQWISTYLSLHSIAWQENESAIGQKDLLHLEYLQTLPNPEKLRTPLHYSQSELELFKGTNLYGATLDRQRDWKQEWGQCREFISQANPRWGELFTWEKYLTSATYLSSRAFPSTLLSPNPSLVSSPSTQPILIPGVDALNHARGHPVSWLVTFPDDKGSTDGSPPPIISLVIHSSGVRGQELFNNYGPKPNSELILGYGFSIAHNPDDTIVLKIGGIGGNKWEIGRNAQGVDGLWKEILSNFCQPSQEGPTYEDVLDASGTLQEMV</sequence>
<dbReference type="STRING" id="686832.A0A0C3CCC8"/>
<dbReference type="OrthoDB" id="42889at2759"/>
<gene>
    <name evidence="1" type="ORF">M413DRAFT_24163</name>
</gene>
<dbReference type="Proteomes" id="UP000053424">
    <property type="component" value="Unassembled WGS sequence"/>
</dbReference>
<dbReference type="Gene3D" id="3.90.1410.10">
    <property type="entry name" value="set domain protein methyltransferase, domain 1"/>
    <property type="match status" value="1"/>
</dbReference>
<reference evidence="1 2" key="1">
    <citation type="submission" date="2014-04" db="EMBL/GenBank/DDBJ databases">
        <authorList>
            <consortium name="DOE Joint Genome Institute"/>
            <person name="Kuo A."/>
            <person name="Gay G."/>
            <person name="Dore J."/>
            <person name="Kohler A."/>
            <person name="Nagy L.G."/>
            <person name="Floudas D."/>
            <person name="Copeland A."/>
            <person name="Barry K.W."/>
            <person name="Cichocki N."/>
            <person name="Veneault-Fourrey C."/>
            <person name="LaButti K."/>
            <person name="Lindquist E.A."/>
            <person name="Lipzen A."/>
            <person name="Lundell T."/>
            <person name="Morin E."/>
            <person name="Murat C."/>
            <person name="Sun H."/>
            <person name="Tunlid A."/>
            <person name="Henrissat B."/>
            <person name="Grigoriev I.V."/>
            <person name="Hibbett D.S."/>
            <person name="Martin F."/>
            <person name="Nordberg H.P."/>
            <person name="Cantor M.N."/>
            <person name="Hua S.X."/>
        </authorList>
    </citation>
    <scope>NUCLEOTIDE SEQUENCE [LARGE SCALE GENOMIC DNA]</scope>
    <source>
        <strain evidence="2">h7</strain>
    </source>
</reference>
<reference evidence="2" key="2">
    <citation type="submission" date="2015-01" db="EMBL/GenBank/DDBJ databases">
        <title>Evolutionary Origins and Diversification of the Mycorrhizal Mutualists.</title>
        <authorList>
            <consortium name="DOE Joint Genome Institute"/>
            <consortium name="Mycorrhizal Genomics Consortium"/>
            <person name="Kohler A."/>
            <person name="Kuo A."/>
            <person name="Nagy L.G."/>
            <person name="Floudas D."/>
            <person name="Copeland A."/>
            <person name="Barry K.W."/>
            <person name="Cichocki N."/>
            <person name="Veneault-Fourrey C."/>
            <person name="LaButti K."/>
            <person name="Lindquist E.A."/>
            <person name="Lipzen A."/>
            <person name="Lundell T."/>
            <person name="Morin E."/>
            <person name="Murat C."/>
            <person name="Riley R."/>
            <person name="Ohm R."/>
            <person name="Sun H."/>
            <person name="Tunlid A."/>
            <person name="Henrissat B."/>
            <person name="Grigoriev I.V."/>
            <person name="Hibbett D.S."/>
            <person name="Martin F."/>
        </authorList>
    </citation>
    <scope>NUCLEOTIDE SEQUENCE [LARGE SCALE GENOMIC DNA]</scope>
    <source>
        <strain evidence="2">h7</strain>
    </source>
</reference>
<dbReference type="PANTHER" id="PTHR13271">
    <property type="entry name" value="UNCHARACTERIZED PUTATIVE METHYLTRANSFERASE"/>
    <property type="match status" value="1"/>
</dbReference>
<evidence type="ECO:0000313" key="2">
    <source>
        <dbReference type="Proteomes" id="UP000053424"/>
    </source>
</evidence>
<evidence type="ECO:0008006" key="3">
    <source>
        <dbReference type="Google" id="ProtNLM"/>
    </source>
</evidence>
<accession>A0A0C3CCC8</accession>
<dbReference type="SUPFAM" id="SSF82199">
    <property type="entry name" value="SET domain"/>
    <property type="match status" value="1"/>
</dbReference>
<dbReference type="HOGENOM" id="CLU_048453_0_0_1"/>
<keyword evidence="2" id="KW-1185">Reference proteome</keyword>
<dbReference type="InterPro" id="IPR046341">
    <property type="entry name" value="SET_dom_sf"/>
</dbReference>
<protein>
    <recommendedName>
        <fullName evidence="3">SET domain-containing protein</fullName>
    </recommendedName>
</protein>
<proteinExistence type="predicted"/>
<dbReference type="InterPro" id="IPR050600">
    <property type="entry name" value="SETD3_SETD6_MTase"/>
</dbReference>
<dbReference type="AlphaFoldDB" id="A0A0C3CCC8"/>